<evidence type="ECO:0000313" key="3">
    <source>
        <dbReference type="Proteomes" id="UP000177555"/>
    </source>
</evidence>
<reference evidence="2 3" key="1">
    <citation type="journal article" date="2016" name="Nat. Commun.">
        <title>Thousands of microbial genomes shed light on interconnected biogeochemical processes in an aquifer system.</title>
        <authorList>
            <person name="Anantharaman K."/>
            <person name="Brown C.T."/>
            <person name="Hug L.A."/>
            <person name="Sharon I."/>
            <person name="Castelle C.J."/>
            <person name="Probst A.J."/>
            <person name="Thomas B.C."/>
            <person name="Singh A."/>
            <person name="Wilkins M.J."/>
            <person name="Karaoz U."/>
            <person name="Brodie E.L."/>
            <person name="Williams K.H."/>
            <person name="Hubbard S.S."/>
            <person name="Banfield J.F."/>
        </authorList>
    </citation>
    <scope>NUCLEOTIDE SEQUENCE [LARGE SCALE GENOMIC DNA]</scope>
</reference>
<keyword evidence="1" id="KW-1133">Transmembrane helix</keyword>
<feature type="transmembrane region" description="Helical" evidence="1">
    <location>
        <begin position="12"/>
        <end position="34"/>
    </location>
</feature>
<organism evidence="2 3">
    <name type="scientific">Candidatus Daviesbacteria bacterium RIFCSPHIGHO2_01_FULL_40_11</name>
    <dbReference type="NCBI Taxonomy" id="1797762"/>
    <lineage>
        <taxon>Bacteria</taxon>
        <taxon>Candidatus Daviesiibacteriota</taxon>
    </lineage>
</organism>
<gene>
    <name evidence="2" type="ORF">A2867_05310</name>
</gene>
<dbReference type="AlphaFoldDB" id="A0A1F5JLD8"/>
<sequence length="87" mass="9455">MPDSSSGDSNKMILWLLIGLVIVVALVGGIYLFLSKQQTSAPKSQITPLQTPVTLPQENLENDLRSIDVEGEIDSDFTPVDQDLGQL</sequence>
<keyword evidence="1" id="KW-0812">Transmembrane</keyword>
<name>A0A1F5JLD8_9BACT</name>
<proteinExistence type="predicted"/>
<accession>A0A1F5JLD8</accession>
<keyword evidence="1" id="KW-0472">Membrane</keyword>
<evidence type="ECO:0000313" key="2">
    <source>
        <dbReference type="EMBL" id="OGE29270.1"/>
    </source>
</evidence>
<dbReference type="EMBL" id="MFCP01000008">
    <property type="protein sequence ID" value="OGE29270.1"/>
    <property type="molecule type" value="Genomic_DNA"/>
</dbReference>
<evidence type="ECO:0000256" key="1">
    <source>
        <dbReference type="SAM" id="Phobius"/>
    </source>
</evidence>
<protein>
    <submittedName>
        <fullName evidence="2">Uncharacterized protein</fullName>
    </submittedName>
</protein>
<dbReference type="Proteomes" id="UP000177555">
    <property type="component" value="Unassembled WGS sequence"/>
</dbReference>
<comment type="caution">
    <text evidence="2">The sequence shown here is derived from an EMBL/GenBank/DDBJ whole genome shotgun (WGS) entry which is preliminary data.</text>
</comment>